<keyword evidence="1" id="KW-0812">Transmembrane</keyword>
<proteinExistence type="predicted"/>
<evidence type="ECO:0000256" key="1">
    <source>
        <dbReference type="SAM" id="Phobius"/>
    </source>
</evidence>
<organism evidence="2">
    <name type="scientific">Solanum chacoense</name>
    <name type="common">Chaco potato</name>
    <dbReference type="NCBI Taxonomy" id="4108"/>
    <lineage>
        <taxon>Eukaryota</taxon>
        <taxon>Viridiplantae</taxon>
        <taxon>Streptophyta</taxon>
        <taxon>Embryophyta</taxon>
        <taxon>Tracheophyta</taxon>
        <taxon>Spermatophyta</taxon>
        <taxon>Magnoliopsida</taxon>
        <taxon>eudicotyledons</taxon>
        <taxon>Gunneridae</taxon>
        <taxon>Pentapetalae</taxon>
        <taxon>asterids</taxon>
        <taxon>lamiids</taxon>
        <taxon>Solanales</taxon>
        <taxon>Solanaceae</taxon>
        <taxon>Solanoideae</taxon>
        <taxon>Solaneae</taxon>
        <taxon>Solanum</taxon>
    </lineage>
</organism>
<keyword evidence="1" id="KW-0472">Membrane</keyword>
<sequence length="62" mass="7505">MTYPIYNCFQLFLIFVGVFGMEENIFLFSIFGWTNFLENKFLKNEENCFLNRSRKITSFRQG</sequence>
<evidence type="ECO:0000313" key="2">
    <source>
        <dbReference type="EMBL" id="JAP14329.1"/>
    </source>
</evidence>
<dbReference type="EMBL" id="GEDG01026721">
    <property type="protein sequence ID" value="JAP14329.1"/>
    <property type="molecule type" value="Transcribed_RNA"/>
</dbReference>
<reference evidence="2" key="1">
    <citation type="submission" date="2015-12" db="EMBL/GenBank/DDBJ databases">
        <title>Gene expression during late stages of embryo sac development: a critical building block for successful pollen-pistil interactions.</title>
        <authorList>
            <person name="Liu Y."/>
            <person name="Joly V."/>
            <person name="Sabar M."/>
            <person name="Matton D.P."/>
        </authorList>
    </citation>
    <scope>NUCLEOTIDE SEQUENCE</scope>
</reference>
<accession>A0A0V0H2Y0</accession>
<name>A0A0V0H2Y0_SOLCH</name>
<protein>
    <submittedName>
        <fullName evidence="2">Putative ovule protein</fullName>
    </submittedName>
</protein>
<dbReference type="AlphaFoldDB" id="A0A0V0H2Y0"/>
<keyword evidence="1" id="KW-1133">Transmembrane helix</keyword>
<feature type="transmembrane region" description="Helical" evidence="1">
    <location>
        <begin position="12"/>
        <end position="33"/>
    </location>
</feature>